<proteinExistence type="predicted"/>
<dbReference type="Pfam" id="PF18735">
    <property type="entry name" value="HEPN_RiboL-PSP"/>
    <property type="match status" value="1"/>
</dbReference>
<dbReference type="InterPro" id="IPR041519">
    <property type="entry name" value="HEPN_RiboL-PSP"/>
</dbReference>
<evidence type="ECO:0000259" key="1">
    <source>
        <dbReference type="Pfam" id="PF18735"/>
    </source>
</evidence>
<accession>A0ABS1JCA7</accession>
<protein>
    <recommendedName>
        <fullName evidence="1">RiboL-PSP-HEPN domain-containing protein</fullName>
    </recommendedName>
</protein>
<keyword evidence="3" id="KW-1185">Reference proteome</keyword>
<gene>
    <name evidence="2" type="ORF">JJB07_14815</name>
</gene>
<reference evidence="2 3" key="1">
    <citation type="submission" date="2021-01" db="EMBL/GenBank/DDBJ databases">
        <title>Tumebacillus sp. strain ITR2 16S ribosomal RNA gene Genome sequencing and assembly.</title>
        <authorList>
            <person name="Kang M."/>
        </authorList>
    </citation>
    <scope>NUCLEOTIDE SEQUENCE [LARGE SCALE GENOMIC DNA]</scope>
    <source>
        <strain evidence="2 3">ITR2</strain>
    </source>
</reference>
<evidence type="ECO:0000313" key="2">
    <source>
        <dbReference type="EMBL" id="MBL0387910.1"/>
    </source>
</evidence>
<dbReference type="EMBL" id="JAEQNB010000004">
    <property type="protein sequence ID" value="MBL0387910.1"/>
    <property type="molecule type" value="Genomic_DNA"/>
</dbReference>
<dbReference type="Proteomes" id="UP000602284">
    <property type="component" value="Unassembled WGS sequence"/>
</dbReference>
<feature type="domain" description="RiboL-PSP-HEPN" evidence="1">
    <location>
        <begin position="13"/>
        <end position="195"/>
    </location>
</feature>
<evidence type="ECO:0000313" key="3">
    <source>
        <dbReference type="Proteomes" id="UP000602284"/>
    </source>
</evidence>
<dbReference type="RefSeq" id="WP_201636359.1">
    <property type="nucleotide sequence ID" value="NZ_JAEQNB010000004.1"/>
</dbReference>
<comment type="caution">
    <text evidence="2">The sequence shown here is derived from an EMBL/GenBank/DDBJ whole genome shotgun (WGS) entry which is preliminary data.</text>
</comment>
<organism evidence="2 3">
    <name type="scientific">Tumebacillus amylolyticus</name>
    <dbReference type="NCBI Taxonomy" id="2801339"/>
    <lineage>
        <taxon>Bacteria</taxon>
        <taxon>Bacillati</taxon>
        <taxon>Bacillota</taxon>
        <taxon>Bacilli</taxon>
        <taxon>Bacillales</taxon>
        <taxon>Alicyclobacillaceae</taxon>
        <taxon>Tumebacillus</taxon>
    </lineage>
</organism>
<name>A0ABS1JCA7_9BACL</name>
<sequence length="212" mass="24096">MPSQSFQFFRDKNIQDVQRILDTHSAMSGRGRNALDHLTRSAILILAGSWEIYLEDVISESAAFLVNHLHSPRLLPTEVQKKLSSYVKSGKDSHLKPLELAGNGWRDVYLEMVEKEVSAVNTPKSHVINPLFEGLLGANELLNAWGDPKAIDDFVSYRGEIAHRVRSEDYVKVTEVRGYLDLIFEAARLTDNYLSDFTKDTLNHRAWRRVTG</sequence>